<organism evidence="1 2">
    <name type="scientific">Gordonibacter faecis</name>
    <dbReference type="NCBI Taxonomy" id="3047475"/>
    <lineage>
        <taxon>Bacteria</taxon>
        <taxon>Bacillati</taxon>
        <taxon>Actinomycetota</taxon>
        <taxon>Coriobacteriia</taxon>
        <taxon>Eggerthellales</taxon>
        <taxon>Eggerthellaceae</taxon>
        <taxon>Gordonibacter</taxon>
    </lineage>
</organism>
<keyword evidence="2" id="KW-1185">Reference proteome</keyword>
<reference evidence="1 2" key="1">
    <citation type="submission" date="2023-05" db="EMBL/GenBank/DDBJ databases">
        <title>Gordonibacter KGMB12511T sp. nov., isolated from faeces of healthy Korean.</title>
        <authorList>
            <person name="Kim H.S."/>
            <person name="Kim J.-S."/>
            <person name="Suh M.K."/>
            <person name="Eom M.K."/>
            <person name="Do H.E."/>
            <person name="Lee J.-S."/>
        </authorList>
    </citation>
    <scope>NUCLEOTIDE SEQUENCE [LARGE SCALE GENOMIC DNA]</scope>
    <source>
        <strain evidence="1 2">KGMB12511</strain>
    </source>
</reference>
<dbReference type="RefSeq" id="WP_283831858.1">
    <property type="nucleotide sequence ID" value="NZ_JASJEU010000013.1"/>
</dbReference>
<dbReference type="EMBL" id="JASJEU010000013">
    <property type="protein sequence ID" value="MDJ1650509.1"/>
    <property type="molecule type" value="Genomic_DNA"/>
</dbReference>
<accession>A0ABT7DLV5</accession>
<proteinExistence type="predicted"/>
<comment type="caution">
    <text evidence="1">The sequence shown here is derived from an EMBL/GenBank/DDBJ whole genome shotgun (WGS) entry which is preliminary data.</text>
</comment>
<name>A0ABT7DLV5_9ACTN</name>
<gene>
    <name evidence="1" type="ORF">QNJ86_06830</name>
</gene>
<evidence type="ECO:0000313" key="2">
    <source>
        <dbReference type="Proteomes" id="UP001232750"/>
    </source>
</evidence>
<evidence type="ECO:0000313" key="1">
    <source>
        <dbReference type="EMBL" id="MDJ1650509.1"/>
    </source>
</evidence>
<protein>
    <submittedName>
        <fullName evidence="1">Uncharacterized protein</fullName>
    </submittedName>
</protein>
<sequence length="87" mass="9025">MIAKVVPIVVFILFAIVLFNMGVSTADFWGQVANNAAALAGAGANAVEIGGVGEQIVNPANESRFYDFCYNSSAFACEYIPSCAGAV</sequence>
<dbReference type="Proteomes" id="UP001232750">
    <property type="component" value="Unassembled WGS sequence"/>
</dbReference>